<name>A0A5B9E8K0_9BACT</name>
<dbReference type="AlphaFoldDB" id="A0A5B9E8K0"/>
<dbReference type="Pfam" id="PF04932">
    <property type="entry name" value="Wzy_C"/>
    <property type="match status" value="1"/>
</dbReference>
<dbReference type="PANTHER" id="PTHR37422:SF23">
    <property type="entry name" value="TEICHURONIC ACID BIOSYNTHESIS PROTEIN TUAE"/>
    <property type="match status" value="1"/>
</dbReference>
<comment type="subcellular location">
    <subcellularLocation>
        <location evidence="1">Membrane</location>
        <topology evidence="1">Multi-pass membrane protein</topology>
    </subcellularLocation>
</comment>
<feature type="transmembrane region" description="Helical" evidence="5">
    <location>
        <begin position="128"/>
        <end position="147"/>
    </location>
</feature>
<keyword evidence="3 5" id="KW-1133">Transmembrane helix</keyword>
<dbReference type="RefSeq" id="WP_147647311.1">
    <property type="nucleotide sequence ID" value="NZ_CP042806.1"/>
</dbReference>
<sequence length="487" mass="53748">MTVLTGVQQYPLGPIHPTLHRGQVLCAILILAGLPTVLILGHQAGLLRLAFPALSLAIGAFLLWRSKPHYVGLTFWLWFVTPFLGRMADYQSGYTPANPVEIAPYLVAGLAVIPLLANLSCLTDRGTVPYACALAAIFYGAVFGLVTLPLFNVLRALLNWLVPVIFGLFIYQNREFYPEFRRVIEKAFLYGVLILGAYGIYQFFVLPEWDRGWMLHVQMNSFGEIDPMKTRAFSTMNAPAIFAAAMATGLLLLFNSKQKLRMLAAACGFVSLIMTLSRSSWLSLVAGGAYLLFRLGMRARVNFAIASLACIAFMLAATQVPGVDEVVETRMRTFSQPSQDVSYLARIEGHQRALREIAQEPWGEGIGSTDTLHNTEGDDDMIGPHDSTLLEFLYSLGWVGTFIYLLGLGYLLFQVIRHSQRDPFVLSSHAILIGFVAQSMLNSVMLGVLGFMVWTFASMSLAAASSPEIRERAMDYQPNPTASYATT</sequence>
<feature type="transmembrane region" description="Helical" evidence="5">
    <location>
        <begin position="236"/>
        <end position="254"/>
    </location>
</feature>
<evidence type="ECO:0000256" key="5">
    <source>
        <dbReference type="SAM" id="Phobius"/>
    </source>
</evidence>
<keyword evidence="4 5" id="KW-0472">Membrane</keyword>
<keyword evidence="8" id="KW-1185">Reference proteome</keyword>
<dbReference type="GO" id="GO:0016020">
    <property type="term" value="C:membrane"/>
    <property type="evidence" value="ECO:0007669"/>
    <property type="project" value="UniProtKB-SubCell"/>
</dbReference>
<feature type="transmembrane region" description="Helical" evidence="5">
    <location>
        <begin position="102"/>
        <end position="121"/>
    </location>
</feature>
<evidence type="ECO:0000313" key="7">
    <source>
        <dbReference type="EMBL" id="QEE28119.1"/>
    </source>
</evidence>
<feature type="transmembrane region" description="Helical" evidence="5">
    <location>
        <begin position="301"/>
        <end position="320"/>
    </location>
</feature>
<evidence type="ECO:0000256" key="1">
    <source>
        <dbReference type="ARBA" id="ARBA00004141"/>
    </source>
</evidence>
<gene>
    <name evidence="7" type="ORF">FTW19_09015</name>
</gene>
<feature type="transmembrane region" description="Helical" evidence="5">
    <location>
        <begin position="183"/>
        <end position="204"/>
    </location>
</feature>
<keyword evidence="7" id="KW-0436">Ligase</keyword>
<organism evidence="7 8">
    <name type="scientific">Terriglobus albidus</name>
    <dbReference type="NCBI Taxonomy" id="1592106"/>
    <lineage>
        <taxon>Bacteria</taxon>
        <taxon>Pseudomonadati</taxon>
        <taxon>Acidobacteriota</taxon>
        <taxon>Terriglobia</taxon>
        <taxon>Terriglobales</taxon>
        <taxon>Acidobacteriaceae</taxon>
        <taxon>Terriglobus</taxon>
    </lineage>
</organism>
<accession>A0A5B9E8K0</accession>
<feature type="transmembrane region" description="Helical" evidence="5">
    <location>
        <begin position="153"/>
        <end position="171"/>
    </location>
</feature>
<feature type="transmembrane region" description="Helical" evidence="5">
    <location>
        <begin position="46"/>
        <end position="64"/>
    </location>
</feature>
<protein>
    <submittedName>
        <fullName evidence="7">O-antigen ligase family protein</fullName>
    </submittedName>
</protein>
<evidence type="ECO:0000313" key="8">
    <source>
        <dbReference type="Proteomes" id="UP000321820"/>
    </source>
</evidence>
<evidence type="ECO:0000256" key="4">
    <source>
        <dbReference type="ARBA" id="ARBA00023136"/>
    </source>
</evidence>
<feature type="transmembrane region" description="Helical" evidence="5">
    <location>
        <begin position="71"/>
        <end position="90"/>
    </location>
</feature>
<dbReference type="KEGG" id="talb:FTW19_09015"/>
<feature type="domain" description="O-antigen ligase-related" evidence="6">
    <location>
        <begin position="264"/>
        <end position="405"/>
    </location>
</feature>
<reference evidence="7 8" key="1">
    <citation type="submission" date="2019-08" db="EMBL/GenBank/DDBJ databases">
        <title>Complete genome sequence of Terriglobus albidus strain ORNL.</title>
        <authorList>
            <person name="Podar M."/>
        </authorList>
    </citation>
    <scope>NUCLEOTIDE SEQUENCE [LARGE SCALE GENOMIC DNA]</scope>
    <source>
        <strain evidence="7 8">ORNL</strain>
    </source>
</reference>
<evidence type="ECO:0000256" key="3">
    <source>
        <dbReference type="ARBA" id="ARBA00022989"/>
    </source>
</evidence>
<dbReference type="Proteomes" id="UP000321820">
    <property type="component" value="Chromosome"/>
</dbReference>
<dbReference type="OrthoDB" id="7295126at2"/>
<dbReference type="PANTHER" id="PTHR37422">
    <property type="entry name" value="TEICHURONIC ACID BIOSYNTHESIS PROTEIN TUAE"/>
    <property type="match status" value="1"/>
</dbReference>
<dbReference type="InterPro" id="IPR051533">
    <property type="entry name" value="WaaL-like"/>
</dbReference>
<dbReference type="EMBL" id="CP042806">
    <property type="protein sequence ID" value="QEE28119.1"/>
    <property type="molecule type" value="Genomic_DNA"/>
</dbReference>
<proteinExistence type="predicted"/>
<evidence type="ECO:0000256" key="2">
    <source>
        <dbReference type="ARBA" id="ARBA00022692"/>
    </source>
</evidence>
<evidence type="ECO:0000259" key="6">
    <source>
        <dbReference type="Pfam" id="PF04932"/>
    </source>
</evidence>
<feature type="transmembrane region" description="Helical" evidence="5">
    <location>
        <begin position="22"/>
        <end position="40"/>
    </location>
</feature>
<feature type="transmembrane region" description="Helical" evidence="5">
    <location>
        <begin position="392"/>
        <end position="412"/>
    </location>
</feature>
<dbReference type="InterPro" id="IPR007016">
    <property type="entry name" value="O-antigen_ligase-rel_domated"/>
</dbReference>
<dbReference type="GO" id="GO:0016874">
    <property type="term" value="F:ligase activity"/>
    <property type="evidence" value="ECO:0007669"/>
    <property type="project" value="UniProtKB-KW"/>
</dbReference>
<keyword evidence="2 5" id="KW-0812">Transmembrane</keyword>